<gene>
    <name evidence="2" type="ORF">Z043_117255</name>
</gene>
<comment type="caution">
    <text evidence="2">The sequence shown here is derived from an EMBL/GenBank/DDBJ whole genome shotgun (WGS) entry which is preliminary data.</text>
</comment>
<reference evidence="2 3" key="1">
    <citation type="submission" date="2015-08" db="EMBL/GenBank/DDBJ databases">
        <title>The genome of the Asian arowana (Scleropages formosus).</title>
        <authorList>
            <person name="Tan M.H."/>
            <person name="Gan H.M."/>
            <person name="Croft L.J."/>
            <person name="Austin C.M."/>
        </authorList>
    </citation>
    <scope>NUCLEOTIDE SEQUENCE [LARGE SCALE GENOMIC DNA]</scope>
    <source>
        <strain evidence="2">Aro1</strain>
    </source>
</reference>
<feature type="compositionally biased region" description="Polar residues" evidence="1">
    <location>
        <begin position="94"/>
        <end position="109"/>
    </location>
</feature>
<sequence>MARKVKQYLSNLQVETDEEKFQIMSLQCETGYSSSSKGLGERRSVKSDVSPVSHRPSIASGKSPQHRMSQVLLAPPVSLYALRKKGTAKDSGPHSASGSARTTPLSSPSRDPFHILSHLLGIIQAKLPGLSCYTLA</sequence>
<dbReference type="Proteomes" id="UP000034805">
    <property type="component" value="Unassembled WGS sequence"/>
</dbReference>
<name>A0A0P7U2E8_SCLFO</name>
<dbReference type="AlphaFoldDB" id="A0A0P7U2E8"/>
<feature type="region of interest" description="Disordered" evidence="1">
    <location>
        <begin position="31"/>
        <end position="67"/>
    </location>
</feature>
<evidence type="ECO:0000313" key="3">
    <source>
        <dbReference type="Proteomes" id="UP000034805"/>
    </source>
</evidence>
<accession>A0A0P7U2E8</accession>
<feature type="region of interest" description="Disordered" evidence="1">
    <location>
        <begin position="83"/>
        <end position="109"/>
    </location>
</feature>
<proteinExistence type="predicted"/>
<evidence type="ECO:0000256" key="1">
    <source>
        <dbReference type="SAM" id="MobiDB-lite"/>
    </source>
</evidence>
<dbReference type="EMBL" id="JARO02007070">
    <property type="protein sequence ID" value="KPP64402.1"/>
    <property type="molecule type" value="Genomic_DNA"/>
</dbReference>
<organism evidence="2 3">
    <name type="scientific">Scleropages formosus</name>
    <name type="common">Asian bonytongue</name>
    <name type="synonym">Osteoglossum formosum</name>
    <dbReference type="NCBI Taxonomy" id="113540"/>
    <lineage>
        <taxon>Eukaryota</taxon>
        <taxon>Metazoa</taxon>
        <taxon>Chordata</taxon>
        <taxon>Craniata</taxon>
        <taxon>Vertebrata</taxon>
        <taxon>Euteleostomi</taxon>
        <taxon>Actinopterygii</taxon>
        <taxon>Neopterygii</taxon>
        <taxon>Teleostei</taxon>
        <taxon>Osteoglossocephala</taxon>
        <taxon>Osteoglossomorpha</taxon>
        <taxon>Osteoglossiformes</taxon>
        <taxon>Osteoglossidae</taxon>
        <taxon>Scleropages</taxon>
    </lineage>
</organism>
<protein>
    <submittedName>
        <fullName evidence="2">Uncharacterized protein</fullName>
    </submittedName>
</protein>
<evidence type="ECO:0000313" key="2">
    <source>
        <dbReference type="EMBL" id="KPP64402.1"/>
    </source>
</evidence>